<name>A0A8H6MAV8_9AGAR</name>
<evidence type="ECO:0000256" key="1">
    <source>
        <dbReference type="SAM" id="MobiDB-lite"/>
    </source>
</evidence>
<organism evidence="2 3">
    <name type="scientific">Ephemerocybe angulata</name>
    <dbReference type="NCBI Taxonomy" id="980116"/>
    <lineage>
        <taxon>Eukaryota</taxon>
        <taxon>Fungi</taxon>
        <taxon>Dikarya</taxon>
        <taxon>Basidiomycota</taxon>
        <taxon>Agaricomycotina</taxon>
        <taxon>Agaricomycetes</taxon>
        <taxon>Agaricomycetidae</taxon>
        <taxon>Agaricales</taxon>
        <taxon>Agaricineae</taxon>
        <taxon>Psathyrellaceae</taxon>
        <taxon>Ephemerocybe</taxon>
    </lineage>
</organism>
<feature type="region of interest" description="Disordered" evidence="1">
    <location>
        <begin position="407"/>
        <end position="449"/>
    </location>
</feature>
<feature type="region of interest" description="Disordered" evidence="1">
    <location>
        <begin position="632"/>
        <end position="733"/>
    </location>
</feature>
<accession>A0A8H6MAV8</accession>
<feature type="region of interest" description="Disordered" evidence="1">
    <location>
        <begin position="67"/>
        <end position="92"/>
    </location>
</feature>
<dbReference type="EMBL" id="JACGCI010000019">
    <property type="protein sequence ID" value="KAF6758406.1"/>
    <property type="molecule type" value="Genomic_DNA"/>
</dbReference>
<feature type="compositionally biased region" description="Polar residues" evidence="1">
    <location>
        <begin position="431"/>
        <end position="442"/>
    </location>
</feature>
<dbReference type="AlphaFoldDB" id="A0A8H6MAV8"/>
<gene>
    <name evidence="2" type="ORF">DFP72DRAFT_845316</name>
</gene>
<comment type="caution">
    <text evidence="2">The sequence shown here is derived from an EMBL/GenBank/DDBJ whole genome shotgun (WGS) entry which is preliminary data.</text>
</comment>
<evidence type="ECO:0000313" key="3">
    <source>
        <dbReference type="Proteomes" id="UP000521943"/>
    </source>
</evidence>
<sequence>MANPRFPDEEKLPFWAISSWQQLLEIRDARSMWKKSSAWCRTETDSAGLALPAVACESYLKVEYASQRKDTPTPRAQAGDSKRMHAASLKRSSSRLHARVHKHTKLAPPTLIAPVEKEKDGLGVRRGFLGDRVFNGFKVSPHIIDSRYKVGALQVGVTIFPSNFPFFESPIVAMFKGKRAAYLPSTFGDPSRQGQFQPAEMPTAGTLDSVFVLPDGPALQRSFLNLPSAGRSHFDAYVVFSGRLMGVVPSWNVAHWLTNKYPTASLEGYPSLQSAKIAWDEAVVKGQWGSPHRHDTEGLKIGIPFEGGFIVGDQEDQKARSYRANSMRLSDFLHTYPDRIRPWPQSVPSPDRRTSSHPRTLPAQASVHASVVTPLRANPSIGSQNSPSVSFSLRHYQEAGSYKLTTCRDLHTDQQQKGSARRARNAPNAPTSRVDSPTTSPNRMDRSPPRVLVGAVQPTAPRTSQHGNWEGWALPERMPLPIPRSPSPSPNGCRSLTPEDVWWVVVKGDCPGVYYGRGNAEYHAGAYPEALLEVAENERAAYHFFAKGRRNYSNVSSRFSSLSSAALNPGIRKPSSPIVNWWISLAPTGKGGGRRKGASGPDPIIGGPLASHIRACNEKHKTAQYSSIQWVGQEKQEANTSPCKPHRPWEDPDPSEPVSKAVVKLPPVNPEFDRQTNTGIGTDIAMAKGRSNKSKVSSHPYVRKDRRSEDRDREQLWGRQVAGSSRSSRSEPWHPFATSADLDFCKLVTRTSLSRSEDKITLLDYEQLRKACDGMSEMGIASNACLCNHYLPSFISTQAFLRRQEWCGRSIWHLLKRSPAGMDSSSSAGTRLFYLVVGAATCGVEQLWTAQSRKDGPSSKRNHVPFVHRMPGTVRSTSWIGDQKGRIVAFTVANEVKARQDRGAALLTSTCRTSYPRFACYEYTIHLFYGPPSSSRLLSSTFAKVVNNAVETGKSRGWS</sequence>
<proteinExistence type="predicted"/>
<evidence type="ECO:0000313" key="2">
    <source>
        <dbReference type="EMBL" id="KAF6758406.1"/>
    </source>
</evidence>
<reference evidence="2 3" key="1">
    <citation type="submission" date="2020-07" db="EMBL/GenBank/DDBJ databases">
        <title>Comparative genomics of pyrophilous fungi reveals a link between fire events and developmental genes.</title>
        <authorList>
            <consortium name="DOE Joint Genome Institute"/>
            <person name="Steindorff A.S."/>
            <person name="Carver A."/>
            <person name="Calhoun S."/>
            <person name="Stillman K."/>
            <person name="Liu H."/>
            <person name="Lipzen A."/>
            <person name="Pangilinan J."/>
            <person name="Labutti K."/>
            <person name="Bruns T.D."/>
            <person name="Grigoriev I.V."/>
        </authorList>
    </citation>
    <scope>NUCLEOTIDE SEQUENCE [LARGE SCALE GENOMIC DNA]</scope>
    <source>
        <strain evidence="2 3">CBS 144469</strain>
    </source>
</reference>
<keyword evidence="3" id="KW-1185">Reference proteome</keyword>
<feature type="region of interest" description="Disordered" evidence="1">
    <location>
        <begin position="340"/>
        <end position="365"/>
    </location>
</feature>
<dbReference type="Proteomes" id="UP000521943">
    <property type="component" value="Unassembled WGS sequence"/>
</dbReference>
<protein>
    <submittedName>
        <fullName evidence="2">Uncharacterized protein</fullName>
    </submittedName>
</protein>
<feature type="compositionally biased region" description="Basic and acidic residues" evidence="1">
    <location>
        <begin position="702"/>
        <end position="716"/>
    </location>
</feature>